<protein>
    <submittedName>
        <fullName evidence="4">Hermansky-Pudlak syndrome 5 protein</fullName>
    </submittedName>
</protein>
<feature type="region of interest" description="Disordered" evidence="1">
    <location>
        <begin position="1004"/>
        <end position="1030"/>
    </location>
</feature>
<dbReference type="InterPro" id="IPR015943">
    <property type="entry name" value="WD40/YVTN_repeat-like_dom_sf"/>
</dbReference>
<evidence type="ECO:0000313" key="4">
    <source>
        <dbReference type="EMBL" id="GIY45981.1"/>
    </source>
</evidence>
<comment type="caution">
    <text evidence="4">The sequence shown here is derived from an EMBL/GenBank/DDBJ whole genome shotgun (WGS) entry which is preliminary data.</text>
</comment>
<dbReference type="SUPFAM" id="SSF50978">
    <property type="entry name" value="WD40 repeat-like"/>
    <property type="match status" value="1"/>
</dbReference>
<dbReference type="GO" id="GO:0048066">
    <property type="term" value="P:developmental pigmentation"/>
    <property type="evidence" value="ECO:0007669"/>
    <property type="project" value="TreeGrafter"/>
</dbReference>
<sequence length="1547" mass="173409">MATGGICPPRISYILAELEDVDAVFAPIKTASRVKYTCFDVSRHYVVFGTNAGGVIFLQNDTLSYIKTVTAKEGPVCQVALSPDENVVAFATSRGVTVVMEHNAERGTAQPQRLQISFEHKGSIVTAMQWNVSSSKLYVADDKGRVSVISVSTSRTRNIFQVPTTTLMRLDSKVAQLDFAQDHLLVSTITRCYLCDTNKEQYLTIGKKLRDGEYGACFYPGVRSVDPCTIYSARPGSRLWEVDVKGNVCCTHQFKTALAIKPEKLYTFRNEISLDDADVECKPQATNFQKLLLIWPSTVDSPFVFTWNNQKVFVFDPKRAEVILWNEDIKGVKDAKCLKTDVFVHFLDGRFSKFTLMTVEQGVCRLYQQGLAIHGAQLLLLKKSSLCSSRLNTYVPASFIVDMLQKASDMGKSYLFSGLTSVLNSLGLSPDKLSQSSRSSSAMSEPVRLNSGIYVVNKLIRDADDEASSPVCLSRWRSASPVYRHNSRSPHSSPSRSSDRTSYSPKSQRSITMRDSKVKSFGAIKTPDSTDSGTSGRVSEMSDGSQSSPSFKDTQSKENWQSWTQMHNHLNQNTVESNLNGIDPIELNKNGVNEKSSIENEENHVTSTENKSSPTVNGDACNNNGTNAIPSFSLNLHDLSKPSSVDEKRVSFKSKVSVSSDDAIISPKQLKATLNGVENGNDSVFSPQYECPESMYDEYKYTNIGMYGSMMMMPNLDMSLLFGSEADFQNIKDSLANKFSTGKNIIMRNLKGLEQKILQDSKPELLDVKLKSSESAQLTSPGSHSEIETEKSSSEFHSIERQFWSFLPTIDISELIEISKSTWLLTRDLSILCNKEKISKSLEKWVNSLHSAQINVIQAVLNFLQNYQNPGSHSYKDDDTLRSICSQVTSQESSPSENCEISERLDQEDPSVSDSKSYDDDKHLESTHSLNVEISDSSTLRTESILGKLVNLEDFVFVYNPFKLSSEDHRMMSELAMMCFQMKIFGNINEVREVRSAILKMKEKGDELQKSSDRKGFDTTSVSNQELSDNLRTSTALKHSESAQSFHRPHLSAHTVNEKSIQKKPLCNQISDPGSKMSNGDISEIDEGSGKICTSLIDANCKDFVLASFLQNYFHFFDVQRLREYLNILNQPCNKTWAVMLAGVALLNGPDEFLRKFNSEQVEAAANCLERSFFGPILISHLLKIFKVNSSRGVDLCLQRSYHITALDVLYLSRTCDSHPKPFLEYISRVLNCLPELQRPKVLDKLLHLLEVRLEWMNGVLQIENEVSQGLKCNCGWPRPGSHLFSWKYSDLLLSILSTTKDMDNDFKERCFSQGFWSGYLLLLKTLQLKDIHRKIIIQLGDISLLDDDNQLGYLPSNLEEWKEFLTLYAQSSVSTEMVTVALLHLDSIKVLEILKTLEIPNGAFSSEFYRSLMRSFLLNKQQSALIHRTLSTVGSYLWSRKLKSLSPEARLVFQKEKEKPGASATQLQKNEDSAKAGCSYLEEPESHWGVKISLKSVCRVCKMPLTSHLSPSQGGITVYRCGHSYHTACSKEGFCLTCLHSQDDDG</sequence>
<feature type="region of interest" description="Disordered" evidence="1">
    <location>
        <begin position="482"/>
        <end position="559"/>
    </location>
</feature>
<evidence type="ECO:0000259" key="2">
    <source>
        <dbReference type="Pfam" id="PF23756"/>
    </source>
</evidence>
<proteinExistence type="predicted"/>
<evidence type="ECO:0000256" key="1">
    <source>
        <dbReference type="SAM" id="MobiDB-lite"/>
    </source>
</evidence>
<dbReference type="Pfam" id="PF23758">
    <property type="entry name" value="TPR_HPS5"/>
    <property type="match status" value="1"/>
</dbReference>
<feature type="compositionally biased region" description="Polar residues" evidence="1">
    <location>
        <begin position="1018"/>
        <end position="1030"/>
    </location>
</feature>
<gene>
    <name evidence="4" type="primary">HPS5</name>
    <name evidence="4" type="ORF">CDAR_539901</name>
</gene>
<feature type="compositionally biased region" description="Low complexity" evidence="1">
    <location>
        <begin position="489"/>
        <end position="507"/>
    </location>
</feature>
<feature type="compositionally biased region" description="Basic and acidic residues" evidence="1">
    <location>
        <begin position="1004"/>
        <end position="1017"/>
    </location>
</feature>
<dbReference type="Pfam" id="PF23756">
    <property type="entry name" value="Beta-prop_HPS5"/>
    <property type="match status" value="1"/>
</dbReference>
<keyword evidence="5" id="KW-1185">Reference proteome</keyword>
<dbReference type="InterPro" id="IPR056445">
    <property type="entry name" value="TPR_HPS5"/>
</dbReference>
<accession>A0AAV4TKG4</accession>
<dbReference type="InterPro" id="IPR056499">
    <property type="entry name" value="Beta-prop_HPS5-like"/>
</dbReference>
<feature type="domain" description="HPS5-like beta-propeller" evidence="2">
    <location>
        <begin position="15"/>
        <end position="348"/>
    </location>
</feature>
<reference evidence="4 5" key="1">
    <citation type="submission" date="2021-06" db="EMBL/GenBank/DDBJ databases">
        <title>Caerostris darwini draft genome.</title>
        <authorList>
            <person name="Kono N."/>
            <person name="Arakawa K."/>
        </authorList>
    </citation>
    <scope>NUCLEOTIDE SEQUENCE [LARGE SCALE GENOMIC DNA]</scope>
</reference>
<feature type="compositionally biased region" description="Polar residues" evidence="1">
    <location>
        <begin position="605"/>
        <end position="624"/>
    </location>
</feature>
<evidence type="ECO:0000259" key="3">
    <source>
        <dbReference type="Pfam" id="PF23758"/>
    </source>
</evidence>
<dbReference type="EMBL" id="BPLQ01009685">
    <property type="protein sequence ID" value="GIY45981.1"/>
    <property type="molecule type" value="Genomic_DNA"/>
</dbReference>
<feature type="compositionally biased region" description="Polar residues" evidence="1">
    <location>
        <begin position="527"/>
        <end position="559"/>
    </location>
</feature>
<organism evidence="4 5">
    <name type="scientific">Caerostris darwini</name>
    <dbReference type="NCBI Taxonomy" id="1538125"/>
    <lineage>
        <taxon>Eukaryota</taxon>
        <taxon>Metazoa</taxon>
        <taxon>Ecdysozoa</taxon>
        <taxon>Arthropoda</taxon>
        <taxon>Chelicerata</taxon>
        <taxon>Arachnida</taxon>
        <taxon>Araneae</taxon>
        <taxon>Araneomorphae</taxon>
        <taxon>Entelegynae</taxon>
        <taxon>Araneoidea</taxon>
        <taxon>Araneidae</taxon>
        <taxon>Caerostris</taxon>
    </lineage>
</organism>
<dbReference type="Gene3D" id="2.130.10.10">
    <property type="entry name" value="YVTN repeat-like/Quinoprotein amine dehydrogenase"/>
    <property type="match status" value="1"/>
</dbReference>
<dbReference type="PANTHER" id="PTHR23287:SF18">
    <property type="entry name" value="BLOC-2 COMPLEX MEMBER HPS5"/>
    <property type="match status" value="1"/>
</dbReference>
<feature type="domain" description="HPS5 TPR" evidence="3">
    <location>
        <begin position="1105"/>
        <end position="1375"/>
    </location>
</feature>
<dbReference type="InterPro" id="IPR036322">
    <property type="entry name" value="WD40_repeat_dom_sf"/>
</dbReference>
<name>A0AAV4TKG4_9ARAC</name>
<dbReference type="Proteomes" id="UP001054837">
    <property type="component" value="Unassembled WGS sequence"/>
</dbReference>
<dbReference type="PANTHER" id="PTHR23287">
    <property type="entry name" value="RUBY-EYE2-LIKE PROTEIN"/>
    <property type="match status" value="1"/>
</dbReference>
<feature type="region of interest" description="Disordered" evidence="1">
    <location>
        <begin position="596"/>
        <end position="624"/>
    </location>
</feature>
<evidence type="ECO:0000313" key="5">
    <source>
        <dbReference type="Proteomes" id="UP001054837"/>
    </source>
</evidence>
<dbReference type="GO" id="GO:0005737">
    <property type="term" value="C:cytoplasm"/>
    <property type="evidence" value="ECO:0007669"/>
    <property type="project" value="TreeGrafter"/>
</dbReference>
<feature type="region of interest" description="Disordered" evidence="1">
    <location>
        <begin position="891"/>
        <end position="923"/>
    </location>
</feature>